<reference evidence="4" key="1">
    <citation type="submission" date="2017-02" db="EMBL/GenBank/DDBJ databases">
        <authorList>
            <person name="Varghese N."/>
            <person name="Submissions S."/>
        </authorList>
    </citation>
    <scope>NUCLEOTIDE SEQUENCE [LARGE SCALE GENOMIC DNA]</scope>
    <source>
        <strain evidence="4">DSM 23966</strain>
    </source>
</reference>
<dbReference type="Proteomes" id="UP000190042">
    <property type="component" value="Unassembled WGS sequence"/>
</dbReference>
<dbReference type="SMART" id="SM00267">
    <property type="entry name" value="GGDEF"/>
    <property type="match status" value="1"/>
</dbReference>
<name>A0A1T4YZT4_9BACL</name>
<accession>A0A1T4YZT4</accession>
<feature type="domain" description="GGDEF" evidence="2">
    <location>
        <begin position="91"/>
        <end position="212"/>
    </location>
</feature>
<keyword evidence="1" id="KW-0812">Transmembrane</keyword>
<dbReference type="CDD" id="cd01949">
    <property type="entry name" value="GGDEF"/>
    <property type="match status" value="1"/>
</dbReference>
<feature type="transmembrane region" description="Helical" evidence="1">
    <location>
        <begin position="7"/>
        <end position="24"/>
    </location>
</feature>
<dbReference type="InterPro" id="IPR050469">
    <property type="entry name" value="Diguanylate_Cyclase"/>
</dbReference>
<evidence type="ECO:0000313" key="4">
    <source>
        <dbReference type="Proteomes" id="UP000190042"/>
    </source>
</evidence>
<dbReference type="EMBL" id="FUYJ01000012">
    <property type="protein sequence ID" value="SKB07153.1"/>
    <property type="molecule type" value="Genomic_DNA"/>
</dbReference>
<protein>
    <submittedName>
        <fullName evidence="3">Diguanylate cyclase (GGDEF) domain-containing protein</fullName>
    </submittedName>
</protein>
<proteinExistence type="predicted"/>
<dbReference type="PANTHER" id="PTHR45138">
    <property type="entry name" value="REGULATORY COMPONENTS OF SENSORY TRANSDUCTION SYSTEM"/>
    <property type="match status" value="1"/>
</dbReference>
<feature type="transmembrane region" description="Helical" evidence="1">
    <location>
        <begin position="30"/>
        <end position="50"/>
    </location>
</feature>
<dbReference type="RefSeq" id="WP_040759878.1">
    <property type="nucleotide sequence ID" value="NZ_FUYJ01000012.1"/>
</dbReference>
<dbReference type="Gene3D" id="3.30.70.270">
    <property type="match status" value="1"/>
</dbReference>
<dbReference type="GO" id="GO:0005886">
    <property type="term" value="C:plasma membrane"/>
    <property type="evidence" value="ECO:0007669"/>
    <property type="project" value="TreeGrafter"/>
</dbReference>
<dbReference type="InterPro" id="IPR029787">
    <property type="entry name" value="Nucleotide_cyclase"/>
</dbReference>
<dbReference type="InterPro" id="IPR000160">
    <property type="entry name" value="GGDEF_dom"/>
</dbReference>
<evidence type="ECO:0000256" key="1">
    <source>
        <dbReference type="SAM" id="Phobius"/>
    </source>
</evidence>
<dbReference type="SUPFAM" id="SSF55073">
    <property type="entry name" value="Nucleotide cyclase"/>
    <property type="match status" value="1"/>
</dbReference>
<dbReference type="GO" id="GO:0052621">
    <property type="term" value="F:diguanylate cyclase activity"/>
    <property type="evidence" value="ECO:0007669"/>
    <property type="project" value="TreeGrafter"/>
</dbReference>
<organism evidence="3 4">
    <name type="scientific">Sporosarcina newyorkensis</name>
    <dbReference type="NCBI Taxonomy" id="759851"/>
    <lineage>
        <taxon>Bacteria</taxon>
        <taxon>Bacillati</taxon>
        <taxon>Bacillota</taxon>
        <taxon>Bacilli</taxon>
        <taxon>Bacillales</taxon>
        <taxon>Caryophanaceae</taxon>
        <taxon>Sporosarcina</taxon>
    </lineage>
</organism>
<dbReference type="NCBIfam" id="TIGR00254">
    <property type="entry name" value="GGDEF"/>
    <property type="match status" value="1"/>
</dbReference>
<evidence type="ECO:0000313" key="3">
    <source>
        <dbReference type="EMBL" id="SKB07153.1"/>
    </source>
</evidence>
<dbReference type="GO" id="GO:1902201">
    <property type="term" value="P:negative regulation of bacterial-type flagellum-dependent cell motility"/>
    <property type="evidence" value="ECO:0007669"/>
    <property type="project" value="TreeGrafter"/>
</dbReference>
<evidence type="ECO:0000259" key="2">
    <source>
        <dbReference type="PROSITE" id="PS50887"/>
    </source>
</evidence>
<dbReference type="PROSITE" id="PS50887">
    <property type="entry name" value="GGDEF"/>
    <property type="match status" value="1"/>
</dbReference>
<keyword evidence="1" id="KW-0472">Membrane</keyword>
<keyword evidence="1" id="KW-1133">Transmembrane helix</keyword>
<keyword evidence="4" id="KW-1185">Reference proteome</keyword>
<sequence>MSYRGRFIAVGIVILFNVIRYFYYHQYMGLPFEASFFILTAIFFAVAWVGGKQYDLVKFYAEKDPLTNTYNRRTVDIVFKKQAGICKMKNKKLGIVLIDLDDFKEVNDRLGHQKGDELLRCVADVIKMNAKKEDFLVRWGGDEFVHIIPDSKEDFHLDYILKLKEDLSHAGIHLNISIKASIGIAVYPDDGESFDVLIRKADTSMYDMKREK</sequence>
<dbReference type="GO" id="GO:0043709">
    <property type="term" value="P:cell adhesion involved in single-species biofilm formation"/>
    <property type="evidence" value="ECO:0007669"/>
    <property type="project" value="TreeGrafter"/>
</dbReference>
<dbReference type="Pfam" id="PF00990">
    <property type="entry name" value="GGDEF"/>
    <property type="match status" value="1"/>
</dbReference>
<dbReference type="PANTHER" id="PTHR45138:SF6">
    <property type="entry name" value="DIGUANYLATE CYCLASE DGCN"/>
    <property type="match status" value="1"/>
</dbReference>
<gene>
    <name evidence="3" type="ORF">SAMN04244570_0318</name>
</gene>
<dbReference type="AlphaFoldDB" id="A0A1T4YZT4"/>
<dbReference type="InterPro" id="IPR043128">
    <property type="entry name" value="Rev_trsase/Diguanyl_cyclase"/>
</dbReference>